<dbReference type="InterPro" id="IPR003594">
    <property type="entry name" value="HATPase_dom"/>
</dbReference>
<gene>
    <name evidence="10" type="ORF">QQ008_20385</name>
</gene>
<evidence type="ECO:0000256" key="4">
    <source>
        <dbReference type="ARBA" id="ARBA00022679"/>
    </source>
</evidence>
<keyword evidence="8" id="KW-0812">Transmembrane</keyword>
<dbReference type="InterPro" id="IPR008979">
    <property type="entry name" value="Galactose-bd-like_sf"/>
</dbReference>
<keyword evidence="8" id="KW-0472">Membrane</keyword>
<dbReference type="InterPro" id="IPR011623">
    <property type="entry name" value="7TMR_DISM_rcpt_extracell_dom1"/>
</dbReference>
<dbReference type="EC" id="2.7.13.3" evidence="2"/>
<evidence type="ECO:0000313" key="10">
    <source>
        <dbReference type="EMBL" id="MDN5203760.1"/>
    </source>
</evidence>
<feature type="transmembrane region" description="Helical" evidence="8">
    <location>
        <begin position="357"/>
        <end position="376"/>
    </location>
</feature>
<dbReference type="InterPro" id="IPR036097">
    <property type="entry name" value="HisK_dim/P_sf"/>
</dbReference>
<evidence type="ECO:0000256" key="1">
    <source>
        <dbReference type="ARBA" id="ARBA00000085"/>
    </source>
</evidence>
<sequence>MSNKALLSVSAFFLLILATFIILVGNQGEQISIRAEKGKIDLSTWNFSGNAIRLDGEWELYWNQLLEPEDFSKDATQINSWQDLPQIWNDLDLPNKQPGGMGFATYRLSVQMGQNPPQMAMQVPSIYGSYKLWLNGELISENGLVGDDRETSELKWLPLTHAALFQSGENELIMQVSNFQHAKGGVQQCVLLGERDSLLDQREMKVMITLFLIGGLAFIGLFFLVSFVFWPEDKVFLYFAILCLSWSVRSAFSDLNIGVKVFEDISWLFAARIEYLSLYIASMFVAFFVQKLFPEATYKHYGKIILVLISLFILETLFLPAHIFTSTMNVFLALAGVNVLYIFIIVITALIHKKKGAWFAGLGVTLALAAFTYDLLSFHKLLPRNELIINGGYLASFFLNSLILANRFALSFFYVRRLQKETANQKTEILIKTEELGIINKKIQHQKLLLEEKNEEIEAMNSNLEAEVNKRTELLKKTKDELDLFIYRSSHDLRRPLTSIMGLHRIAQLTLTQQDSLELFSKVRSTVGEMDKMLSKLMTIGDINYLEMQETTIDFEQLLRSIALDFEIELNNNEIYLDYEVHNHIPFVSDGVLIKIIFKNLIENAIQFSRDTNEQKRIVITVETLENGVFVTVSDNGAGIEENAMSKIFEMYYIGSIKSTGNGLGLYVTKKAIEKLNGDISVKSQAGSYTEFKISFPLNHH</sequence>
<keyword evidence="4" id="KW-0808">Transferase</keyword>
<feature type="transmembrane region" description="Helical" evidence="8">
    <location>
        <begin position="331"/>
        <end position="351"/>
    </location>
</feature>
<keyword evidence="6" id="KW-0902">Two-component regulatory system</keyword>
<dbReference type="PANTHER" id="PTHR43711">
    <property type="entry name" value="TWO-COMPONENT HISTIDINE KINASE"/>
    <property type="match status" value="1"/>
</dbReference>
<keyword evidence="5 10" id="KW-0418">Kinase</keyword>
<feature type="coiled-coil region" evidence="7">
    <location>
        <begin position="440"/>
        <end position="481"/>
    </location>
</feature>
<evidence type="ECO:0000256" key="6">
    <source>
        <dbReference type="ARBA" id="ARBA00023012"/>
    </source>
</evidence>
<dbReference type="Pfam" id="PF02518">
    <property type="entry name" value="HATPase_c"/>
    <property type="match status" value="1"/>
</dbReference>
<feature type="domain" description="Histidine kinase" evidence="9">
    <location>
        <begin position="488"/>
        <end position="700"/>
    </location>
</feature>
<dbReference type="RefSeq" id="WP_346753783.1">
    <property type="nucleotide sequence ID" value="NZ_JAUJEA010000008.1"/>
</dbReference>
<reference evidence="10" key="1">
    <citation type="submission" date="2023-06" db="EMBL/GenBank/DDBJ databases">
        <title>Genomic of Parafulvivirga corallium.</title>
        <authorList>
            <person name="Wang G."/>
        </authorList>
    </citation>
    <scope>NUCLEOTIDE SEQUENCE</scope>
    <source>
        <strain evidence="10">BMA10</strain>
    </source>
</reference>
<evidence type="ECO:0000256" key="7">
    <source>
        <dbReference type="SAM" id="Coils"/>
    </source>
</evidence>
<dbReference type="InterPro" id="IPR036890">
    <property type="entry name" value="HATPase_C_sf"/>
</dbReference>
<dbReference type="InterPro" id="IPR050736">
    <property type="entry name" value="Sensor_HK_Regulatory"/>
</dbReference>
<dbReference type="CDD" id="cd00082">
    <property type="entry name" value="HisKA"/>
    <property type="match status" value="1"/>
</dbReference>
<feature type="transmembrane region" description="Helical" evidence="8">
    <location>
        <begin position="206"/>
        <end position="229"/>
    </location>
</feature>
<proteinExistence type="predicted"/>
<dbReference type="InterPro" id="IPR005467">
    <property type="entry name" value="His_kinase_dom"/>
</dbReference>
<dbReference type="PRINTS" id="PR00344">
    <property type="entry name" value="BCTRLSENSOR"/>
</dbReference>
<organism evidence="10 11">
    <name type="scientific">Splendidivirga corallicola</name>
    <dbReference type="NCBI Taxonomy" id="3051826"/>
    <lineage>
        <taxon>Bacteria</taxon>
        <taxon>Pseudomonadati</taxon>
        <taxon>Bacteroidota</taxon>
        <taxon>Cytophagia</taxon>
        <taxon>Cytophagales</taxon>
        <taxon>Splendidivirgaceae</taxon>
        <taxon>Splendidivirga</taxon>
    </lineage>
</organism>
<evidence type="ECO:0000259" key="9">
    <source>
        <dbReference type="PROSITE" id="PS50109"/>
    </source>
</evidence>
<dbReference type="InterPro" id="IPR003661">
    <property type="entry name" value="HisK_dim/P_dom"/>
</dbReference>
<dbReference type="SMART" id="SM00387">
    <property type="entry name" value="HATPase_c"/>
    <property type="match status" value="1"/>
</dbReference>
<feature type="transmembrane region" description="Helical" evidence="8">
    <location>
        <begin position="301"/>
        <end position="319"/>
    </location>
</feature>
<dbReference type="EMBL" id="JAUJEA010000008">
    <property type="protein sequence ID" value="MDN5203760.1"/>
    <property type="molecule type" value="Genomic_DNA"/>
</dbReference>
<dbReference type="CDD" id="cd00075">
    <property type="entry name" value="HATPase"/>
    <property type="match status" value="1"/>
</dbReference>
<protein>
    <recommendedName>
        <fullName evidence="2">histidine kinase</fullName>
        <ecNumber evidence="2">2.7.13.3</ecNumber>
    </recommendedName>
</protein>
<evidence type="ECO:0000256" key="3">
    <source>
        <dbReference type="ARBA" id="ARBA00022553"/>
    </source>
</evidence>
<keyword evidence="11" id="KW-1185">Reference proteome</keyword>
<comment type="catalytic activity">
    <reaction evidence="1">
        <text>ATP + protein L-histidine = ADP + protein N-phospho-L-histidine.</text>
        <dbReference type="EC" id="2.7.13.3"/>
    </reaction>
</comment>
<evidence type="ECO:0000256" key="2">
    <source>
        <dbReference type="ARBA" id="ARBA00012438"/>
    </source>
</evidence>
<comment type="caution">
    <text evidence="10">The sequence shown here is derived from an EMBL/GenBank/DDBJ whole genome shotgun (WGS) entry which is preliminary data.</text>
</comment>
<dbReference type="Proteomes" id="UP001172082">
    <property type="component" value="Unassembled WGS sequence"/>
</dbReference>
<evidence type="ECO:0000313" key="11">
    <source>
        <dbReference type="Proteomes" id="UP001172082"/>
    </source>
</evidence>
<evidence type="ECO:0000256" key="5">
    <source>
        <dbReference type="ARBA" id="ARBA00022777"/>
    </source>
</evidence>
<dbReference type="Gene3D" id="2.60.120.260">
    <property type="entry name" value="Galactose-binding domain-like"/>
    <property type="match status" value="1"/>
</dbReference>
<keyword evidence="7" id="KW-0175">Coiled coil</keyword>
<dbReference type="SUPFAM" id="SSF55874">
    <property type="entry name" value="ATPase domain of HSP90 chaperone/DNA topoisomerase II/histidine kinase"/>
    <property type="match status" value="1"/>
</dbReference>
<dbReference type="InterPro" id="IPR004358">
    <property type="entry name" value="Sig_transdc_His_kin-like_C"/>
</dbReference>
<feature type="transmembrane region" description="Helical" evidence="8">
    <location>
        <begin position="6"/>
        <end position="24"/>
    </location>
</feature>
<dbReference type="SMART" id="SM00388">
    <property type="entry name" value="HisKA"/>
    <property type="match status" value="1"/>
</dbReference>
<keyword evidence="8" id="KW-1133">Transmembrane helix</keyword>
<feature type="transmembrane region" description="Helical" evidence="8">
    <location>
        <begin position="235"/>
        <end position="252"/>
    </location>
</feature>
<evidence type="ECO:0000256" key="8">
    <source>
        <dbReference type="SAM" id="Phobius"/>
    </source>
</evidence>
<keyword evidence="3" id="KW-0597">Phosphoprotein</keyword>
<dbReference type="PANTHER" id="PTHR43711:SF1">
    <property type="entry name" value="HISTIDINE KINASE 1"/>
    <property type="match status" value="1"/>
</dbReference>
<dbReference type="SUPFAM" id="SSF47384">
    <property type="entry name" value="Homodimeric domain of signal transducing histidine kinase"/>
    <property type="match status" value="1"/>
</dbReference>
<feature type="transmembrane region" description="Helical" evidence="8">
    <location>
        <begin position="273"/>
        <end position="289"/>
    </location>
</feature>
<dbReference type="GO" id="GO:0016301">
    <property type="term" value="F:kinase activity"/>
    <property type="evidence" value="ECO:0007669"/>
    <property type="project" value="UniProtKB-KW"/>
</dbReference>
<accession>A0ABT8KWF4</accession>
<dbReference type="PROSITE" id="PS50109">
    <property type="entry name" value="HIS_KIN"/>
    <property type="match status" value="1"/>
</dbReference>
<dbReference type="SUPFAM" id="SSF49785">
    <property type="entry name" value="Galactose-binding domain-like"/>
    <property type="match status" value="1"/>
</dbReference>
<dbReference type="Gene3D" id="1.10.287.130">
    <property type="match status" value="1"/>
</dbReference>
<dbReference type="Pfam" id="PF07695">
    <property type="entry name" value="7TMR-DISM_7TM"/>
    <property type="match status" value="1"/>
</dbReference>
<dbReference type="Gene3D" id="3.30.565.10">
    <property type="entry name" value="Histidine kinase-like ATPase, C-terminal domain"/>
    <property type="match status" value="1"/>
</dbReference>
<name>A0ABT8KWF4_9BACT</name>
<feature type="transmembrane region" description="Helical" evidence="8">
    <location>
        <begin position="388"/>
        <end position="415"/>
    </location>
</feature>